<keyword evidence="4" id="KW-1185">Reference proteome</keyword>
<name>A0A556TT31_BAGYA</name>
<evidence type="ECO:0000259" key="2">
    <source>
        <dbReference type="Pfam" id="PF08385"/>
    </source>
</evidence>
<evidence type="ECO:0000256" key="1">
    <source>
        <dbReference type="SAM" id="MobiDB-lite"/>
    </source>
</evidence>
<feature type="region of interest" description="Disordered" evidence="1">
    <location>
        <begin position="1"/>
        <end position="27"/>
    </location>
</feature>
<dbReference type="Pfam" id="PF08385">
    <property type="entry name" value="DHC_N1"/>
    <property type="match status" value="1"/>
</dbReference>
<dbReference type="GO" id="GO:0051959">
    <property type="term" value="F:dynein light intermediate chain binding"/>
    <property type="evidence" value="ECO:0007669"/>
    <property type="project" value="InterPro"/>
</dbReference>
<dbReference type="InterPro" id="IPR026983">
    <property type="entry name" value="DHC"/>
</dbReference>
<reference evidence="3 4" key="1">
    <citation type="journal article" date="2019" name="Genome Biol. Evol.">
        <title>Whole-Genome Sequencing of the Giant Devil Catfish, Bagarius yarrelli.</title>
        <authorList>
            <person name="Jiang W."/>
            <person name="Lv Y."/>
            <person name="Cheng L."/>
            <person name="Yang K."/>
            <person name="Chao B."/>
            <person name="Wang X."/>
            <person name="Li Y."/>
            <person name="Pan X."/>
            <person name="You X."/>
            <person name="Zhang Y."/>
            <person name="Yang J."/>
            <person name="Li J."/>
            <person name="Zhang X."/>
            <person name="Liu S."/>
            <person name="Sun C."/>
            <person name="Yang J."/>
            <person name="Shi Q."/>
        </authorList>
    </citation>
    <scope>NUCLEOTIDE SEQUENCE [LARGE SCALE GENOMIC DNA]</scope>
    <source>
        <strain evidence="3">JWS20170419001</strain>
        <tissue evidence="3">Muscle</tissue>
    </source>
</reference>
<dbReference type="AlphaFoldDB" id="A0A556TT31"/>
<sequence length="745" mass="85331">MKPTKKPSKSPSANVPSHLESSAKKMAKFKEARESRRTLLTAAHQYIIEVLASALGLEDTVAEEFVLDSPSLAAFDDFFAKGGAQAIAFAYQESKVPGIECGRTFPGTEEGAKMLRLILANIKQTIFTGRCFFFTRSNVDSAISAKTIHQEIALVELDASGGVLRGQRELLSKIYLPAVSANEDWGILSNTDEGEKIKKAFTSAISNHIDFLEEAQMMIESIKLSKASGIDFSRFVTVEDMKAAGEDVNLMRKYEKVLMMWYKEIDQVLTKSDQIRKENEALGILIELKHWKKMCAEFSSVIEQTKGAEFKAVLNFLSANASKKIKIWQDLEIRLTEHLNEAKDSVKLLSILEKNCQPLYKFNPIAMAKTLQLITDLIFAMGYVSRFCSTPERITLLFIKVTNLMLTGCSAYITDNGSSPIWEQETEVLIKKIQDCMYLLREYQSCFYKTREETLKQMAAGKSIEVSGKPIFGKFRRFCQRLEKISQLMTTVKIFSSLSHANIEGIDFLAEKFQNIYINVKKDQENMLDHGKKAFDDEFAEFTSEINNLVLQLEDFMSSSISKKRSFLHALYLLQRFQKLNIPRLQVEISKNYNLILKRFVSELERVRKHYEFNREDPPLCRNMPPVAGRIRWVRNLLNKIQEPIRNIERNSDILTTTPDKEVVQLYHKTAAEFAEFQKYHHRVWLKEVAELRETLQVAYPKIQELLVSLAPKIQEVYQETKLMQKMGLHISEQAVWISLKAAQL</sequence>
<accession>A0A556TT31</accession>
<dbReference type="PANTHER" id="PTHR46532">
    <property type="entry name" value="MALE FERTILITY FACTOR KL5"/>
    <property type="match status" value="1"/>
</dbReference>
<comment type="caution">
    <text evidence="3">The sequence shown here is derived from an EMBL/GenBank/DDBJ whole genome shotgun (WGS) entry which is preliminary data.</text>
</comment>
<dbReference type="GO" id="GO:0005858">
    <property type="term" value="C:axonemal dynein complex"/>
    <property type="evidence" value="ECO:0007669"/>
    <property type="project" value="TreeGrafter"/>
</dbReference>
<feature type="domain" description="Dynein heavy chain tail" evidence="2">
    <location>
        <begin position="252"/>
        <end position="744"/>
    </location>
</feature>
<dbReference type="InterPro" id="IPR013594">
    <property type="entry name" value="Dynein_heavy_tail"/>
</dbReference>
<evidence type="ECO:0000313" key="3">
    <source>
        <dbReference type="EMBL" id="TSK58175.1"/>
    </source>
</evidence>
<dbReference type="GO" id="GO:0045505">
    <property type="term" value="F:dynein intermediate chain binding"/>
    <property type="evidence" value="ECO:0007669"/>
    <property type="project" value="InterPro"/>
</dbReference>
<dbReference type="PANTHER" id="PTHR46532:SF11">
    <property type="entry name" value="DYNEIN AXONEMAL HEAVY CHAIN 12"/>
    <property type="match status" value="1"/>
</dbReference>
<evidence type="ECO:0000313" key="4">
    <source>
        <dbReference type="Proteomes" id="UP000319801"/>
    </source>
</evidence>
<proteinExistence type="predicted"/>
<dbReference type="GO" id="GO:0007018">
    <property type="term" value="P:microtubule-based movement"/>
    <property type="evidence" value="ECO:0007669"/>
    <property type="project" value="InterPro"/>
</dbReference>
<gene>
    <name evidence="3" type="ORF">Baya_3823</name>
</gene>
<dbReference type="OrthoDB" id="286107at2759"/>
<dbReference type="Proteomes" id="UP000319801">
    <property type="component" value="Unassembled WGS sequence"/>
</dbReference>
<dbReference type="EMBL" id="VCAZ01000016">
    <property type="protein sequence ID" value="TSK58175.1"/>
    <property type="molecule type" value="Genomic_DNA"/>
</dbReference>
<organism evidence="3 4">
    <name type="scientific">Bagarius yarrelli</name>
    <name type="common">Goonch</name>
    <name type="synonym">Bagrus yarrelli</name>
    <dbReference type="NCBI Taxonomy" id="175774"/>
    <lineage>
        <taxon>Eukaryota</taxon>
        <taxon>Metazoa</taxon>
        <taxon>Chordata</taxon>
        <taxon>Craniata</taxon>
        <taxon>Vertebrata</taxon>
        <taxon>Euteleostomi</taxon>
        <taxon>Actinopterygii</taxon>
        <taxon>Neopterygii</taxon>
        <taxon>Teleostei</taxon>
        <taxon>Ostariophysi</taxon>
        <taxon>Siluriformes</taxon>
        <taxon>Sisoridae</taxon>
        <taxon>Sisorinae</taxon>
        <taxon>Bagarius</taxon>
    </lineage>
</organism>
<protein>
    <submittedName>
        <fullName evidence="3">Dynein heavy chain 8, axonemal</fullName>
    </submittedName>
</protein>